<feature type="transmembrane region" description="Helical" evidence="1">
    <location>
        <begin position="129"/>
        <end position="151"/>
    </location>
</feature>
<proteinExistence type="predicted"/>
<comment type="caution">
    <text evidence="2">The sequence shown here is derived from an EMBL/GenBank/DDBJ whole genome shotgun (WGS) entry which is preliminary data.</text>
</comment>
<keyword evidence="3" id="KW-1185">Reference proteome</keyword>
<feature type="transmembrane region" description="Helical" evidence="1">
    <location>
        <begin position="158"/>
        <end position="176"/>
    </location>
</feature>
<name>A0ABN2Z6J1_9ACTN</name>
<reference evidence="2 3" key="1">
    <citation type="journal article" date="2019" name="Int. J. Syst. Evol. Microbiol.">
        <title>The Global Catalogue of Microorganisms (GCM) 10K type strain sequencing project: providing services to taxonomists for standard genome sequencing and annotation.</title>
        <authorList>
            <consortium name="The Broad Institute Genomics Platform"/>
            <consortium name="The Broad Institute Genome Sequencing Center for Infectious Disease"/>
            <person name="Wu L."/>
            <person name="Ma J."/>
        </authorList>
    </citation>
    <scope>NUCLEOTIDE SEQUENCE [LARGE SCALE GENOMIC DNA]</scope>
    <source>
        <strain evidence="2 3">JCM 16022</strain>
    </source>
</reference>
<feature type="transmembrane region" description="Helical" evidence="1">
    <location>
        <begin position="182"/>
        <end position="200"/>
    </location>
</feature>
<dbReference type="RefSeq" id="WP_344146976.1">
    <property type="nucleotide sequence ID" value="NZ_BAAAQR010000001.1"/>
</dbReference>
<keyword evidence="1" id="KW-0812">Transmembrane</keyword>
<accession>A0ABN2Z6J1</accession>
<evidence type="ECO:0000313" key="3">
    <source>
        <dbReference type="Proteomes" id="UP001501771"/>
    </source>
</evidence>
<evidence type="ECO:0000256" key="1">
    <source>
        <dbReference type="SAM" id="Phobius"/>
    </source>
</evidence>
<feature type="transmembrane region" description="Helical" evidence="1">
    <location>
        <begin position="84"/>
        <end position="109"/>
    </location>
</feature>
<evidence type="ECO:0000313" key="2">
    <source>
        <dbReference type="EMBL" id="GAA2137556.1"/>
    </source>
</evidence>
<feature type="transmembrane region" description="Helical" evidence="1">
    <location>
        <begin position="49"/>
        <end position="72"/>
    </location>
</feature>
<sequence>MRMDWIPASAAAFVTGAMALTFGSLMLPSGSSTADTLQVARTEDGRWLAAAVIFFIASVALTLGLPAAMSLFDRRGRTLGMVSAVVLAVGFLGTAGYSMLIVFFRAIALETTLTGAQLDDAVHEAGLTVFLYGWIAGFYLGELLLAIALLRAGTIQKWVPLVLIAHVATLLVSSFLPHSISSALVLLVAVGFAGVAIEAVTRDAEQRKALPVGL</sequence>
<keyword evidence="1" id="KW-1133">Transmembrane helix</keyword>
<dbReference type="Proteomes" id="UP001501771">
    <property type="component" value="Unassembled WGS sequence"/>
</dbReference>
<gene>
    <name evidence="2" type="ORF">GCM10009844_04730</name>
</gene>
<keyword evidence="1" id="KW-0472">Membrane</keyword>
<organism evidence="2 3">
    <name type="scientific">Nocardioides koreensis</name>
    <dbReference type="NCBI Taxonomy" id="433651"/>
    <lineage>
        <taxon>Bacteria</taxon>
        <taxon>Bacillati</taxon>
        <taxon>Actinomycetota</taxon>
        <taxon>Actinomycetes</taxon>
        <taxon>Propionibacteriales</taxon>
        <taxon>Nocardioidaceae</taxon>
        <taxon>Nocardioides</taxon>
    </lineage>
</organism>
<dbReference type="EMBL" id="BAAAQR010000001">
    <property type="protein sequence ID" value="GAA2137556.1"/>
    <property type="molecule type" value="Genomic_DNA"/>
</dbReference>
<evidence type="ECO:0008006" key="4">
    <source>
        <dbReference type="Google" id="ProtNLM"/>
    </source>
</evidence>
<protein>
    <recommendedName>
        <fullName evidence="4">DUF4386 domain-containing protein</fullName>
    </recommendedName>
</protein>